<keyword evidence="3" id="KW-1185">Reference proteome</keyword>
<protein>
    <submittedName>
        <fullName evidence="2">Uncharacterized protein</fullName>
    </submittedName>
</protein>
<evidence type="ECO:0000256" key="1">
    <source>
        <dbReference type="SAM" id="MobiDB-lite"/>
    </source>
</evidence>
<dbReference type="OrthoDB" id="3993572at2759"/>
<proteinExistence type="predicted"/>
<dbReference type="RefSeq" id="XP_038777346.1">
    <property type="nucleotide sequence ID" value="XM_038921418.1"/>
</dbReference>
<organism evidence="2 3">
    <name type="scientific">Eeniella nana</name>
    <name type="common">Yeast</name>
    <name type="synonym">Brettanomyces nanus</name>
    <dbReference type="NCBI Taxonomy" id="13502"/>
    <lineage>
        <taxon>Eukaryota</taxon>
        <taxon>Fungi</taxon>
        <taxon>Dikarya</taxon>
        <taxon>Ascomycota</taxon>
        <taxon>Saccharomycotina</taxon>
        <taxon>Pichiomycetes</taxon>
        <taxon>Pichiales</taxon>
        <taxon>Pichiaceae</taxon>
        <taxon>Brettanomyces</taxon>
    </lineage>
</organism>
<dbReference type="KEGG" id="bnn:FOA43_001095"/>
<accession>A0A875RWS0</accession>
<feature type="compositionally biased region" description="Polar residues" evidence="1">
    <location>
        <begin position="1"/>
        <end position="21"/>
    </location>
</feature>
<dbReference type="GeneID" id="62194496"/>
<reference evidence="2" key="1">
    <citation type="submission" date="2020-10" db="EMBL/GenBank/DDBJ databases">
        <authorList>
            <person name="Roach M.J.R."/>
        </authorList>
    </citation>
    <scope>NUCLEOTIDE SEQUENCE</scope>
    <source>
        <strain evidence="2">CBS 1945</strain>
    </source>
</reference>
<name>A0A875RWS0_EENNA</name>
<dbReference type="Proteomes" id="UP000662931">
    <property type="component" value="Chromosome 1"/>
</dbReference>
<dbReference type="AlphaFoldDB" id="A0A875RWS0"/>
<feature type="region of interest" description="Disordered" evidence="1">
    <location>
        <begin position="1"/>
        <end position="60"/>
    </location>
</feature>
<gene>
    <name evidence="2" type="ORF">FOA43_001095</name>
</gene>
<evidence type="ECO:0000313" key="2">
    <source>
        <dbReference type="EMBL" id="QPG73781.1"/>
    </source>
</evidence>
<feature type="compositionally biased region" description="Pro residues" evidence="1">
    <location>
        <begin position="40"/>
        <end position="57"/>
    </location>
</feature>
<sequence>MPNKEQQLNGATGFSTSTPISGSPRKEEPQSETPALPALPALPTPATPATPATPPSSTPYTTRLRNWMGIYNMTEDKLLGLLETLITQFDNFVLIQTFIPRLRQDPHTKLGRTINFILKQLSKFYLIVIAINLRKLLVRLIRVNKLIKRIELECRILRSSMPFADTQFKIPRQLKSGLMELYTVKVKTVVELIGFLNELLLNLDLLWKKFRIPKRTKQIMSVLGWLIGIYRLSKDDDEEEKTNLKLKQMEKNYL</sequence>
<dbReference type="EMBL" id="CP064812">
    <property type="protein sequence ID" value="QPG73781.1"/>
    <property type="molecule type" value="Genomic_DNA"/>
</dbReference>
<evidence type="ECO:0000313" key="3">
    <source>
        <dbReference type="Proteomes" id="UP000662931"/>
    </source>
</evidence>